<comment type="caution">
    <text evidence="12">Lacks conserved residue(s) required for the propagation of feature annotation.</text>
</comment>
<dbReference type="SUPFAM" id="SSF51905">
    <property type="entry name" value="FAD/NAD(P)-binding domain"/>
    <property type="match status" value="1"/>
</dbReference>
<dbReference type="PANTHER" id="PTHR11806:SF0">
    <property type="entry name" value="PROTEIN MTO1 HOMOLOG, MITOCHONDRIAL"/>
    <property type="match status" value="1"/>
</dbReference>
<feature type="binding site" evidence="12">
    <location>
        <begin position="273"/>
        <end position="287"/>
    </location>
    <ligand>
        <name>NAD(+)</name>
        <dbReference type="ChEBI" id="CHEBI:57540"/>
    </ligand>
</feature>
<evidence type="ECO:0000256" key="6">
    <source>
        <dbReference type="ARBA" id="ARBA00022630"/>
    </source>
</evidence>
<evidence type="ECO:0000256" key="5">
    <source>
        <dbReference type="ARBA" id="ARBA00022490"/>
    </source>
</evidence>
<keyword evidence="9 12" id="KW-0520">NAD</keyword>
<evidence type="ECO:0000313" key="15">
    <source>
        <dbReference type="Proteomes" id="UP000243745"/>
    </source>
</evidence>
<dbReference type="FunFam" id="3.50.50.60:FF:000002">
    <property type="entry name" value="tRNA uridine 5-carboxymethylaminomethyl modification enzyme MnmG"/>
    <property type="match status" value="1"/>
</dbReference>
<evidence type="ECO:0000256" key="12">
    <source>
        <dbReference type="HAMAP-Rule" id="MF_00129"/>
    </source>
</evidence>
<protein>
    <recommendedName>
        <fullName evidence="4 12">tRNA uridine 5-carboxymethylaminomethyl modification enzyme MnmG</fullName>
    </recommendedName>
    <alternativeName>
        <fullName evidence="11 12">Glucose-inhibited division protein A</fullName>
    </alternativeName>
</protein>
<keyword evidence="6 12" id="KW-0285">Flavoprotein</keyword>
<dbReference type="InterPro" id="IPR044920">
    <property type="entry name" value="MnmG_C_subdom_sf"/>
</dbReference>
<organism evidence="14 15">
    <name type="scientific">Ruminobacter amylophilus</name>
    <dbReference type="NCBI Taxonomy" id="867"/>
    <lineage>
        <taxon>Bacteria</taxon>
        <taxon>Pseudomonadati</taxon>
        <taxon>Pseudomonadota</taxon>
        <taxon>Gammaproteobacteria</taxon>
        <taxon>Aeromonadales</taxon>
        <taxon>Succinivibrionaceae</taxon>
        <taxon>Ruminobacter</taxon>
    </lineage>
</organism>
<feature type="domain" description="tRNA uridine 5-carboxymethylaminomethyl modification enzyme C-terminal subdomain" evidence="13">
    <location>
        <begin position="546"/>
        <end position="617"/>
    </location>
</feature>
<dbReference type="EMBL" id="FOXF01000037">
    <property type="protein sequence ID" value="SFP55963.1"/>
    <property type="molecule type" value="Genomic_DNA"/>
</dbReference>
<dbReference type="InterPro" id="IPR040131">
    <property type="entry name" value="MnmG_N"/>
</dbReference>
<evidence type="ECO:0000259" key="13">
    <source>
        <dbReference type="SMART" id="SM01228"/>
    </source>
</evidence>
<dbReference type="Proteomes" id="UP000243745">
    <property type="component" value="Unassembled WGS sequence"/>
</dbReference>
<dbReference type="PANTHER" id="PTHR11806">
    <property type="entry name" value="GLUCOSE INHIBITED DIVISION PROTEIN A"/>
    <property type="match status" value="1"/>
</dbReference>
<comment type="function">
    <text evidence="2 12">NAD-binding protein involved in the addition of a carboxymethylaminomethyl (cmnm) group at the wobble position (U34) of certain tRNAs, forming tRNA-cmnm(5)s(2)U34.</text>
</comment>
<keyword evidence="8 12" id="KW-0274">FAD</keyword>
<evidence type="ECO:0000256" key="8">
    <source>
        <dbReference type="ARBA" id="ARBA00022827"/>
    </source>
</evidence>
<dbReference type="PROSITE" id="PS01281">
    <property type="entry name" value="GIDA_2"/>
    <property type="match status" value="1"/>
</dbReference>
<reference evidence="14 15" key="1">
    <citation type="submission" date="2016-10" db="EMBL/GenBank/DDBJ databases">
        <authorList>
            <person name="Varghese N."/>
            <person name="Submissions S."/>
        </authorList>
    </citation>
    <scope>NUCLEOTIDE SEQUENCE [LARGE SCALE GENOMIC DNA]</scope>
    <source>
        <strain evidence="14 15">DSM 1361</strain>
    </source>
</reference>
<dbReference type="FunFam" id="1.10.10.1800:FF:000001">
    <property type="entry name" value="tRNA uridine 5-carboxymethylaminomethyl modification enzyme MnmG"/>
    <property type="match status" value="1"/>
</dbReference>
<sequence>MFYHETFDVIVVGGGHAGIEACTASARMGLKTLLLTHNLETLGQMSCNPAFGGLGKGHLIKEIDALGGVTARAVDLAGIQFRTLNSSKGPAVRATRAQTDRVLYKIEMRKILENYPNLSLFQQPCTDLLMEGDTVAGVITQANIKIRSKAVVLCNGTFLNGLIHIGLEHYSGGRAGDQASIALSQRLHELNLRMGRLKTGTPCRIDKRTVNFEKMQKQLPDAIVPVFSYLSKPEDHPEQVCCHITHTNEKTHDIIRKNLDRSPLYSGVIHSVGPRYCPSIEDKIMRYPDKTSHQIFIEPESLYTNELYPNGISTSLPFDVQVDMVHSMEGLENAVLVRPAYAIEYDFFDPRDLKENMENKCIKNLFFAGQINGTTGYEEAAAQGMLAGINAGLRVQGKEPWCPKRDEAYVGVLMDDLCTLGTNEPYRMFTSRAEYRLLLREDNADIRLTPKGRELGLVDDVRWKFFEDKIEMIEKEKQRLKDTWIGPGNVIANKLNNILRTPISKEQSLLEILRRPEITFESMMKTAELEPIAKNEQAASQVEIQVKYEGYIEHQQEEIDKQKKNENTYLPLDFDYNQIPGLSKEVIFKLNDFKPETIGKASRISGITPAAISILLVHLKKMGLLGIKNN</sequence>
<keyword evidence="7 12" id="KW-0819">tRNA processing</keyword>
<dbReference type="GO" id="GO:0005829">
    <property type="term" value="C:cytosol"/>
    <property type="evidence" value="ECO:0007669"/>
    <property type="project" value="TreeGrafter"/>
</dbReference>
<dbReference type="SMART" id="SM01228">
    <property type="entry name" value="GIDA_assoc_3"/>
    <property type="match status" value="1"/>
</dbReference>
<dbReference type="InterPro" id="IPR002218">
    <property type="entry name" value="MnmG-rel"/>
</dbReference>
<dbReference type="HAMAP" id="MF_00129">
    <property type="entry name" value="MnmG_GidA"/>
    <property type="match status" value="1"/>
</dbReference>
<dbReference type="InterPro" id="IPR020595">
    <property type="entry name" value="MnmG-rel_CS"/>
</dbReference>
<dbReference type="Pfam" id="PF01134">
    <property type="entry name" value="GIDA"/>
    <property type="match status" value="1"/>
</dbReference>
<dbReference type="OrthoDB" id="9815560at2"/>
<comment type="subunit">
    <text evidence="10 12">Homodimer. Heterotetramer of two MnmE and two MnmG subunits.</text>
</comment>
<dbReference type="Gene3D" id="1.10.150.570">
    <property type="entry name" value="GidA associated domain, C-terminal subdomain"/>
    <property type="match status" value="1"/>
</dbReference>
<evidence type="ECO:0000256" key="4">
    <source>
        <dbReference type="ARBA" id="ARBA00020461"/>
    </source>
</evidence>
<comment type="similarity">
    <text evidence="3 12">Belongs to the MnmG family.</text>
</comment>
<evidence type="ECO:0000313" key="14">
    <source>
        <dbReference type="EMBL" id="SFP55963.1"/>
    </source>
</evidence>
<evidence type="ECO:0000256" key="10">
    <source>
        <dbReference type="ARBA" id="ARBA00025948"/>
    </source>
</evidence>
<keyword evidence="5 12" id="KW-0963">Cytoplasm</keyword>
<evidence type="ECO:0000256" key="9">
    <source>
        <dbReference type="ARBA" id="ARBA00023027"/>
    </source>
</evidence>
<accession>A0A662ZIM1</accession>
<dbReference type="InterPro" id="IPR036188">
    <property type="entry name" value="FAD/NAD-bd_sf"/>
</dbReference>
<evidence type="ECO:0000256" key="11">
    <source>
        <dbReference type="ARBA" id="ARBA00031800"/>
    </source>
</evidence>
<proteinExistence type="inferred from homology"/>
<dbReference type="FunFam" id="3.50.50.60:FF:000010">
    <property type="entry name" value="tRNA uridine 5-carboxymethylaminomethyl modification enzyme MnmG"/>
    <property type="match status" value="1"/>
</dbReference>
<evidence type="ECO:0000256" key="7">
    <source>
        <dbReference type="ARBA" id="ARBA00022694"/>
    </source>
</evidence>
<dbReference type="GO" id="GO:0002098">
    <property type="term" value="P:tRNA wobble uridine modification"/>
    <property type="evidence" value="ECO:0007669"/>
    <property type="project" value="InterPro"/>
</dbReference>
<dbReference type="InterPro" id="IPR047001">
    <property type="entry name" value="MnmG_C_subdom"/>
</dbReference>
<dbReference type="RefSeq" id="WP_093142864.1">
    <property type="nucleotide sequence ID" value="NZ_FOXF01000037.1"/>
</dbReference>
<dbReference type="InterPro" id="IPR026904">
    <property type="entry name" value="MnmG_C"/>
</dbReference>
<dbReference type="Pfam" id="PF21680">
    <property type="entry name" value="GIDA_C_1st"/>
    <property type="match status" value="1"/>
</dbReference>
<dbReference type="PROSITE" id="PS01280">
    <property type="entry name" value="GIDA_1"/>
    <property type="match status" value="1"/>
</dbReference>
<dbReference type="GO" id="GO:0030488">
    <property type="term" value="P:tRNA methylation"/>
    <property type="evidence" value="ECO:0007669"/>
    <property type="project" value="TreeGrafter"/>
</dbReference>
<dbReference type="Gene3D" id="3.50.50.60">
    <property type="entry name" value="FAD/NAD(P)-binding domain"/>
    <property type="match status" value="2"/>
</dbReference>
<comment type="cofactor">
    <cofactor evidence="1 12">
        <name>FAD</name>
        <dbReference type="ChEBI" id="CHEBI:57692"/>
    </cofactor>
</comment>
<comment type="subcellular location">
    <subcellularLocation>
        <location evidence="12">Cytoplasm</location>
    </subcellularLocation>
</comment>
<dbReference type="GO" id="GO:0050660">
    <property type="term" value="F:flavin adenine dinucleotide binding"/>
    <property type="evidence" value="ECO:0007669"/>
    <property type="project" value="UniProtKB-UniRule"/>
</dbReference>
<evidence type="ECO:0000256" key="2">
    <source>
        <dbReference type="ARBA" id="ARBA00003717"/>
    </source>
</evidence>
<evidence type="ECO:0000256" key="1">
    <source>
        <dbReference type="ARBA" id="ARBA00001974"/>
    </source>
</evidence>
<feature type="binding site" evidence="12">
    <location>
        <begin position="13"/>
        <end position="18"/>
    </location>
    <ligand>
        <name>FAD</name>
        <dbReference type="ChEBI" id="CHEBI:57692"/>
    </ligand>
</feature>
<evidence type="ECO:0000256" key="3">
    <source>
        <dbReference type="ARBA" id="ARBA00007653"/>
    </source>
</evidence>
<dbReference type="FunFam" id="1.10.150.570:FF:000001">
    <property type="entry name" value="tRNA uridine 5-carboxymethylaminomethyl modification enzyme MnmG"/>
    <property type="match status" value="1"/>
</dbReference>
<keyword evidence="15" id="KW-1185">Reference proteome</keyword>
<gene>
    <name evidence="12" type="primary">mnmG</name>
    <name evidence="12" type="synonym">gidA</name>
    <name evidence="14" type="ORF">SAMN02910344_01720</name>
</gene>
<dbReference type="Gene3D" id="1.10.10.1800">
    <property type="entry name" value="tRNA uridine 5-carboxymethylaminomethyl modification enzyme MnmG/GidA"/>
    <property type="match status" value="1"/>
</dbReference>
<dbReference type="AlphaFoldDB" id="A0A662ZIM1"/>
<dbReference type="InterPro" id="IPR049312">
    <property type="entry name" value="GIDA_C_N"/>
</dbReference>
<name>A0A662ZIM1_9GAMM</name>
<dbReference type="InterPro" id="IPR004416">
    <property type="entry name" value="MnmG"/>
</dbReference>
<dbReference type="NCBIfam" id="TIGR00136">
    <property type="entry name" value="mnmG_gidA"/>
    <property type="match status" value="1"/>
</dbReference>
<dbReference type="Pfam" id="PF13932">
    <property type="entry name" value="SAM_GIDA_C"/>
    <property type="match status" value="1"/>
</dbReference>